<keyword evidence="7" id="KW-1185">Reference proteome</keyword>
<reference evidence="6 7" key="1">
    <citation type="submission" date="2022-05" db="EMBL/GenBank/DDBJ databases">
        <title>A multi-omics perspective on studying reproductive biology in Daphnia sinensis.</title>
        <authorList>
            <person name="Jia J."/>
        </authorList>
    </citation>
    <scope>NUCLEOTIDE SEQUENCE [LARGE SCALE GENOMIC DNA]</scope>
    <source>
        <strain evidence="6 7">WSL</strain>
    </source>
</reference>
<organism evidence="6 7">
    <name type="scientific">Daphnia sinensis</name>
    <dbReference type="NCBI Taxonomy" id="1820382"/>
    <lineage>
        <taxon>Eukaryota</taxon>
        <taxon>Metazoa</taxon>
        <taxon>Ecdysozoa</taxon>
        <taxon>Arthropoda</taxon>
        <taxon>Crustacea</taxon>
        <taxon>Branchiopoda</taxon>
        <taxon>Diplostraca</taxon>
        <taxon>Cladocera</taxon>
        <taxon>Anomopoda</taxon>
        <taxon>Daphniidae</taxon>
        <taxon>Daphnia</taxon>
        <taxon>Daphnia similis group</taxon>
    </lineage>
</organism>
<dbReference type="InterPro" id="IPR001478">
    <property type="entry name" value="PDZ"/>
</dbReference>
<gene>
    <name evidence="6" type="ORF">GHT06_018756</name>
</gene>
<keyword evidence="3" id="KW-0677">Repeat</keyword>
<feature type="region of interest" description="Disordered" evidence="4">
    <location>
        <begin position="303"/>
        <end position="381"/>
    </location>
</feature>
<evidence type="ECO:0000313" key="7">
    <source>
        <dbReference type="Proteomes" id="UP000820818"/>
    </source>
</evidence>
<name>A0AAD5KMZ1_9CRUS</name>
<feature type="domain" description="PDZ" evidence="5">
    <location>
        <begin position="488"/>
        <end position="564"/>
    </location>
</feature>
<dbReference type="FunFam" id="2.30.42.10:FF:000035">
    <property type="entry name" value="Glutamate receptor interacting protein 1"/>
    <property type="match status" value="1"/>
</dbReference>
<dbReference type="SUPFAM" id="SSF50156">
    <property type="entry name" value="PDZ domain-like"/>
    <property type="match status" value="6"/>
</dbReference>
<comment type="caution">
    <text evidence="6">The sequence shown here is derived from an EMBL/GenBank/DDBJ whole genome shotgun (WGS) entry which is preliminary data.</text>
</comment>
<comment type="subcellular location">
    <subcellularLocation>
        <location evidence="1">Cytoplasm</location>
    </subcellularLocation>
</comment>
<feature type="domain" description="PDZ" evidence="5">
    <location>
        <begin position="858"/>
        <end position="941"/>
    </location>
</feature>
<dbReference type="GO" id="GO:0098887">
    <property type="term" value="P:neurotransmitter receptor transport, endosome to postsynaptic membrane"/>
    <property type="evidence" value="ECO:0007669"/>
    <property type="project" value="TreeGrafter"/>
</dbReference>
<evidence type="ECO:0000256" key="2">
    <source>
        <dbReference type="ARBA" id="ARBA00022490"/>
    </source>
</evidence>
<feature type="domain" description="PDZ" evidence="5">
    <location>
        <begin position="99"/>
        <end position="182"/>
    </location>
</feature>
<sequence length="988" mass="105364">MKWLKALQSISLSPRDESESPTPSLSSLHSSLSSASSTASTSSSGHHRGHQLLLLDAPPSKRDGEFAIESDNQRLVIQHATGSTIISQRQPSISVRTKEVRLIREAGGSGDGYGITLRSSSATGGGESNAKNGRSFIITYVKPNSPADRDGTIQTGDRVLSVNGRELAGCSLIQAQKWIRETDKLSAIIEYDVAVVDRSHYAHSPLLVEVEKSPGALLGINLAAENGTKTNNQRAAVVIESITSASIAERCGALHPGDQILAVGDVRFDGSAGVDVQEVTRLLRSNYNGDVVKLIVAPAGMMQRRNGEQGSRRGLLLPPPSPRPSQCGTIRSRLSSRTKSRSGIQRMESCSTRLETASVASSGQSGSSKGSCSLGSPSASHHGRVMLSHPEWVTVTLQIDCRGSYGLALGRAPDHEAPVVINVESSSPCDRAGCIQPGDRILRINQQSTAGMNLDEVVELMRDSKPRMTLDVEFDVADSVVPATGVYWLKLIKPTGSSSTFGLSLQDDAKVQRASDGSLVVSAVLAGSVAHRTGSVQAGDRLLAINNSRVEILTIDEALSILQSEQVIRLKLHKSQQSADELPEQAPVVYTVELVRHGGPLGITISGTESPDDPITISGLTEGGLAERTGALHPGDRLLAINGRSLQGKLLSEAIEILQNSGDIVTLKIGKSSAKVHNSGELQREDYLPLKLPPLPSIDSAVESWVSGASNRACNNNNNNDSTPIYTAESATVRRRQNNNREQSWDMLSSPSVDSGQFEVQCNVIVDGPVPSPANSAAGSSPGQQGNDAETAEPVIRMSDLALVQRCSTVPRNYRKISHPQQRPDADSCSNTSRASPIYCLAPAFPGSQLPSNLEIHQVTLHKDSVYEDFGFSVSDGLYERGIYINRIRKGGPADLSGLLQAFDRILQVNDTRTYDFDCCLTVPLIAAAGDAITMVVGRNPHSIHMDLKDNVSGLNWDEDEDGVIPADADDVAASSAFVGVRTITTTL</sequence>
<dbReference type="Proteomes" id="UP000820818">
    <property type="component" value="Linkage Group LG7"/>
</dbReference>
<dbReference type="PANTHER" id="PTHR46227:SF2">
    <property type="entry name" value="FI03335P"/>
    <property type="match status" value="1"/>
</dbReference>
<feature type="compositionally biased region" description="Low complexity" evidence="4">
    <location>
        <begin position="357"/>
        <end position="380"/>
    </location>
</feature>
<evidence type="ECO:0000313" key="6">
    <source>
        <dbReference type="EMBL" id="KAI9556182.1"/>
    </source>
</evidence>
<proteinExistence type="predicted"/>
<feature type="domain" description="PDZ" evidence="5">
    <location>
        <begin position="207"/>
        <end position="285"/>
    </location>
</feature>
<dbReference type="InterPro" id="IPR043545">
    <property type="entry name" value="GRIP1/2"/>
</dbReference>
<dbReference type="PROSITE" id="PS50106">
    <property type="entry name" value="PDZ"/>
    <property type="match status" value="6"/>
</dbReference>
<dbReference type="PANTHER" id="PTHR46227">
    <property type="entry name" value="GLUTAMATE RECEPTOR-INTERACTING PROTEIN GRIP"/>
    <property type="match status" value="1"/>
</dbReference>
<dbReference type="AlphaFoldDB" id="A0AAD5KMZ1"/>
<dbReference type="SMART" id="SM00228">
    <property type="entry name" value="PDZ"/>
    <property type="match status" value="6"/>
</dbReference>
<feature type="domain" description="PDZ" evidence="5">
    <location>
        <begin position="394"/>
        <end position="476"/>
    </location>
</feature>
<feature type="compositionally biased region" description="Low complexity" evidence="4">
    <location>
        <begin position="20"/>
        <end position="44"/>
    </location>
</feature>
<keyword evidence="2" id="KW-0963">Cytoplasm</keyword>
<dbReference type="GO" id="GO:0005737">
    <property type="term" value="C:cytoplasm"/>
    <property type="evidence" value="ECO:0007669"/>
    <property type="project" value="UniProtKB-SubCell"/>
</dbReference>
<feature type="region of interest" description="Disordered" evidence="4">
    <location>
        <begin position="769"/>
        <end position="790"/>
    </location>
</feature>
<accession>A0AAD5KMZ1</accession>
<evidence type="ECO:0000256" key="1">
    <source>
        <dbReference type="ARBA" id="ARBA00004496"/>
    </source>
</evidence>
<protein>
    <recommendedName>
        <fullName evidence="5">PDZ domain-containing protein</fullName>
    </recommendedName>
</protein>
<feature type="region of interest" description="Disordered" evidence="4">
    <location>
        <begin position="11"/>
        <end position="49"/>
    </location>
</feature>
<dbReference type="EMBL" id="WJBH02000007">
    <property type="protein sequence ID" value="KAI9556182.1"/>
    <property type="molecule type" value="Genomic_DNA"/>
</dbReference>
<feature type="compositionally biased region" description="Low complexity" evidence="4">
    <location>
        <begin position="773"/>
        <end position="787"/>
    </location>
</feature>
<dbReference type="Pfam" id="PF00595">
    <property type="entry name" value="PDZ"/>
    <property type="match status" value="6"/>
</dbReference>
<dbReference type="CDD" id="cd06685">
    <property type="entry name" value="PDZ7_GRIP1-2-like"/>
    <property type="match status" value="1"/>
</dbReference>
<dbReference type="Gene3D" id="2.30.42.10">
    <property type="match status" value="6"/>
</dbReference>
<feature type="compositionally biased region" description="Polar residues" evidence="4">
    <location>
        <begin position="740"/>
        <end position="754"/>
    </location>
</feature>
<evidence type="ECO:0000256" key="3">
    <source>
        <dbReference type="ARBA" id="ARBA00022737"/>
    </source>
</evidence>
<dbReference type="InterPro" id="IPR036034">
    <property type="entry name" value="PDZ_sf"/>
</dbReference>
<evidence type="ECO:0000256" key="4">
    <source>
        <dbReference type="SAM" id="MobiDB-lite"/>
    </source>
</evidence>
<dbReference type="CDD" id="cd06683">
    <property type="entry name" value="PDZ6_GRIP1-2-like"/>
    <property type="match status" value="1"/>
</dbReference>
<feature type="region of interest" description="Disordered" evidence="4">
    <location>
        <begin position="734"/>
        <end position="754"/>
    </location>
</feature>
<feature type="domain" description="PDZ" evidence="5">
    <location>
        <begin position="591"/>
        <end position="673"/>
    </location>
</feature>
<evidence type="ECO:0000259" key="5">
    <source>
        <dbReference type="PROSITE" id="PS50106"/>
    </source>
</evidence>